<evidence type="ECO:0000313" key="2">
    <source>
        <dbReference type="EMBL" id="GER94916.1"/>
    </source>
</evidence>
<name>A0A5J4L6E5_9ZZZZ</name>
<proteinExistence type="predicted"/>
<dbReference type="EMBL" id="BLAB01000002">
    <property type="protein sequence ID" value="GER94916.1"/>
    <property type="molecule type" value="Genomic_DNA"/>
</dbReference>
<dbReference type="InterPro" id="IPR014118">
    <property type="entry name" value="T4SS_TraV"/>
</dbReference>
<accession>A0A5J4L6E5</accession>
<dbReference type="EMBL" id="BLAB01000001">
    <property type="protein sequence ID" value="GER94872.1"/>
    <property type="molecule type" value="Genomic_DNA"/>
</dbReference>
<dbReference type="AlphaFoldDB" id="A0A5J4L6E5"/>
<protein>
    <recommendedName>
        <fullName evidence="3">Type IV conjugative transfer system protein TraV</fullName>
    </recommendedName>
</protein>
<reference evidence="1" key="1">
    <citation type="submission" date="2019-10" db="EMBL/GenBank/DDBJ databases">
        <title>Metagenomic sequencing of thiosulfate-disproportionating enrichment culture.</title>
        <authorList>
            <person name="Umezawa K."/>
            <person name="Kojima H."/>
            <person name="Fukui M."/>
        </authorList>
    </citation>
    <scope>NUCLEOTIDE SEQUENCE</scope>
    <source>
        <strain evidence="1">45J</strain>
    </source>
</reference>
<dbReference type="PROSITE" id="PS51257">
    <property type="entry name" value="PROKAR_LIPOPROTEIN"/>
    <property type="match status" value="1"/>
</dbReference>
<comment type="caution">
    <text evidence="1">The sequence shown here is derived from an EMBL/GenBank/DDBJ whole genome shotgun (WGS) entry which is preliminary data.</text>
</comment>
<gene>
    <name evidence="1" type="ORF">A45J_2638</name>
    <name evidence="2" type="ORF">A45J_2682</name>
</gene>
<organism evidence="1">
    <name type="scientific">hot springs metagenome</name>
    <dbReference type="NCBI Taxonomy" id="433727"/>
    <lineage>
        <taxon>unclassified sequences</taxon>
        <taxon>metagenomes</taxon>
        <taxon>ecological metagenomes</taxon>
    </lineage>
</organism>
<dbReference type="Pfam" id="PF09676">
    <property type="entry name" value="TraV"/>
    <property type="match status" value="1"/>
</dbReference>
<evidence type="ECO:0000313" key="1">
    <source>
        <dbReference type="EMBL" id="GER94872.1"/>
    </source>
</evidence>
<evidence type="ECO:0008006" key="3">
    <source>
        <dbReference type="Google" id="ProtNLM"/>
    </source>
</evidence>
<sequence>MKNKFFIIAISLFLLSSCASFFTVGEEKFACKGDPEGGQCGDPKTIYKNREKILSEYGDKGDKNKEPKGEGKNIKVELTVQDNHKFKQDGTLIPMPVRQAEEIRRVYINGFRDHKGNLIGNIWVFTVVNDGDWLLPDGRSVVNVE</sequence>